<reference evidence="4" key="2">
    <citation type="submission" date="2019-01" db="UniProtKB">
        <authorList>
            <consortium name="EnsemblPlants"/>
        </authorList>
    </citation>
    <scope>IDENTIFICATION</scope>
    <source>
        <strain evidence="4">cv. Heinz 1706</strain>
    </source>
</reference>
<sequence length="405" mass="46319">MLICSSFPERFLGEASLIALYTINRFPSSVLGNMYPYERLYKVAPNYTLLKVFGSACFVLLQPHEHTKLEPHASSSSESDICPVHESSTTSNFHDQSPIDSSTLDITIDLEVSSSSLLPNNTSSICPEREKNPSSYLRIINVIVPYIIYMSLLHTKEASSDPFRQQAMKEELLAFEKTHTWDLVEPLFDKTRVNCKWIYNTKTPFYVTQEYGIDCEETFAPVARVTSVLAFFSIAAAKQWGLSQMNVKNAFINKDLVKEVYLKNTPRYDCPPNKVRRLHCALYSLKQCPQAWYYTSPFIPKTTKGIVLLILYVDDMIITSDDTVKISEVKNFLSTNFEMKDLGSLNYFMGIEVLISNNGISLYHVKLIWGLSTIPWEFKFSYLIMGFLYIKLSALLICYQKKVIV</sequence>
<evidence type="ECO:0000256" key="2">
    <source>
        <dbReference type="SAM" id="Phobius"/>
    </source>
</evidence>
<dbReference type="AlphaFoldDB" id="A0A3Q7HMW1"/>
<protein>
    <recommendedName>
        <fullName evidence="3">Reverse transcriptase Ty1/copia-type domain-containing protein</fullName>
    </recommendedName>
</protein>
<dbReference type="InterPro" id="IPR043502">
    <property type="entry name" value="DNA/RNA_pol_sf"/>
</dbReference>
<dbReference type="InParanoid" id="A0A3Q7HMW1"/>
<feature type="compositionally biased region" description="Polar residues" evidence="1">
    <location>
        <begin position="86"/>
        <end position="97"/>
    </location>
</feature>
<feature type="region of interest" description="Disordered" evidence="1">
    <location>
        <begin position="69"/>
        <end position="97"/>
    </location>
</feature>
<reference evidence="4" key="1">
    <citation type="journal article" date="2012" name="Nature">
        <title>The tomato genome sequence provides insights into fleshy fruit evolution.</title>
        <authorList>
            <consortium name="Tomato Genome Consortium"/>
        </authorList>
    </citation>
    <scope>NUCLEOTIDE SEQUENCE [LARGE SCALE GENOMIC DNA]</scope>
    <source>
        <strain evidence="4">cv. Heinz 1706</strain>
    </source>
</reference>
<keyword evidence="5" id="KW-1185">Reference proteome</keyword>
<dbReference type="SUPFAM" id="SSF56672">
    <property type="entry name" value="DNA/RNA polymerases"/>
    <property type="match status" value="1"/>
</dbReference>
<name>A0A3Q7HMW1_SOLLC</name>
<dbReference type="Pfam" id="PF07727">
    <property type="entry name" value="RVT_2"/>
    <property type="match status" value="1"/>
</dbReference>
<dbReference type="Proteomes" id="UP000004994">
    <property type="component" value="Chromosome 8"/>
</dbReference>
<evidence type="ECO:0000313" key="4">
    <source>
        <dbReference type="EnsemblPlants" id="Solyc08g029025.1.1"/>
    </source>
</evidence>
<feature type="transmembrane region" description="Helical" evidence="2">
    <location>
        <begin position="380"/>
        <end position="399"/>
    </location>
</feature>
<evidence type="ECO:0000259" key="3">
    <source>
        <dbReference type="Pfam" id="PF07727"/>
    </source>
</evidence>
<feature type="domain" description="Reverse transcriptase Ty1/copia-type" evidence="3">
    <location>
        <begin position="180"/>
        <end position="365"/>
    </location>
</feature>
<accession>A0A3Q7HMW1</accession>
<evidence type="ECO:0000256" key="1">
    <source>
        <dbReference type="SAM" id="MobiDB-lite"/>
    </source>
</evidence>
<keyword evidence="2" id="KW-0472">Membrane</keyword>
<evidence type="ECO:0000313" key="5">
    <source>
        <dbReference type="Proteomes" id="UP000004994"/>
    </source>
</evidence>
<keyword evidence="2" id="KW-1133">Transmembrane helix</keyword>
<organism evidence="4">
    <name type="scientific">Solanum lycopersicum</name>
    <name type="common">Tomato</name>
    <name type="synonym">Lycopersicon esculentum</name>
    <dbReference type="NCBI Taxonomy" id="4081"/>
    <lineage>
        <taxon>Eukaryota</taxon>
        <taxon>Viridiplantae</taxon>
        <taxon>Streptophyta</taxon>
        <taxon>Embryophyta</taxon>
        <taxon>Tracheophyta</taxon>
        <taxon>Spermatophyta</taxon>
        <taxon>Magnoliopsida</taxon>
        <taxon>eudicotyledons</taxon>
        <taxon>Gunneridae</taxon>
        <taxon>Pentapetalae</taxon>
        <taxon>asterids</taxon>
        <taxon>lamiids</taxon>
        <taxon>Solanales</taxon>
        <taxon>Solanaceae</taxon>
        <taxon>Solanoideae</taxon>
        <taxon>Solaneae</taxon>
        <taxon>Solanum</taxon>
        <taxon>Solanum subgen. Lycopersicon</taxon>
    </lineage>
</organism>
<proteinExistence type="predicted"/>
<dbReference type="EnsemblPlants" id="Solyc08g029025.1.1">
    <property type="protein sequence ID" value="Solyc08g029025.1.1"/>
    <property type="gene ID" value="Solyc08g029025.1"/>
</dbReference>
<dbReference type="InterPro" id="IPR013103">
    <property type="entry name" value="RVT_2"/>
</dbReference>
<dbReference type="Gramene" id="Solyc08g029025.1.1">
    <property type="protein sequence ID" value="Solyc08g029025.1.1"/>
    <property type="gene ID" value="Solyc08g029025.1"/>
</dbReference>
<keyword evidence="2" id="KW-0812">Transmembrane</keyword>
<dbReference type="STRING" id="4081.A0A3Q7HMW1"/>